<reference evidence="1 2" key="1">
    <citation type="submission" date="2016-03" db="EMBL/GenBank/DDBJ databases">
        <title>EvidentialGene: Evidence-directed Construction of Genes on Genomes.</title>
        <authorList>
            <person name="Gilbert D.G."/>
            <person name="Choi J.-H."/>
            <person name="Mockaitis K."/>
            <person name="Colbourne J."/>
            <person name="Pfrender M."/>
        </authorList>
    </citation>
    <scope>NUCLEOTIDE SEQUENCE [LARGE SCALE GENOMIC DNA]</scope>
    <source>
        <strain evidence="1 2">Xinb3</strain>
        <tissue evidence="1">Complete organism</tissue>
    </source>
</reference>
<protein>
    <submittedName>
        <fullName evidence="1">Uncharacterized protein</fullName>
    </submittedName>
</protein>
<dbReference type="Proteomes" id="UP000076858">
    <property type="component" value="Unassembled WGS sequence"/>
</dbReference>
<sequence length="112" mass="12991">MVLHMKLPKMKSRSSCPMSVKGMQKTPRSKSAIACLIIEKKWKELDVAFAIYLFFIGREWGNMFAPSCLQIIPQMPCHVTNIDFSIEPICSNSLDYFFRYGRRTFECENVLT</sequence>
<keyword evidence="2" id="KW-1185">Reference proteome</keyword>
<evidence type="ECO:0000313" key="1">
    <source>
        <dbReference type="EMBL" id="KZS09007.1"/>
    </source>
</evidence>
<comment type="caution">
    <text evidence="1">The sequence shown here is derived from an EMBL/GenBank/DDBJ whole genome shotgun (WGS) entry which is preliminary data.</text>
</comment>
<proteinExistence type="predicted"/>
<organism evidence="1 2">
    <name type="scientific">Daphnia magna</name>
    <dbReference type="NCBI Taxonomy" id="35525"/>
    <lineage>
        <taxon>Eukaryota</taxon>
        <taxon>Metazoa</taxon>
        <taxon>Ecdysozoa</taxon>
        <taxon>Arthropoda</taxon>
        <taxon>Crustacea</taxon>
        <taxon>Branchiopoda</taxon>
        <taxon>Diplostraca</taxon>
        <taxon>Cladocera</taxon>
        <taxon>Anomopoda</taxon>
        <taxon>Daphniidae</taxon>
        <taxon>Daphnia</taxon>
    </lineage>
</organism>
<name>A0A164RWF5_9CRUS</name>
<gene>
    <name evidence="1" type="ORF">APZ42_026761</name>
</gene>
<dbReference type="AlphaFoldDB" id="A0A164RWF5"/>
<evidence type="ECO:0000313" key="2">
    <source>
        <dbReference type="Proteomes" id="UP000076858"/>
    </source>
</evidence>
<accession>A0A164RWF5</accession>
<dbReference type="EMBL" id="LRGB01002121">
    <property type="protein sequence ID" value="KZS09007.1"/>
    <property type="molecule type" value="Genomic_DNA"/>
</dbReference>